<keyword evidence="4 5" id="KW-0472">Membrane</keyword>
<feature type="transmembrane region" description="Helical" evidence="5">
    <location>
        <begin position="31"/>
        <end position="51"/>
    </location>
</feature>
<evidence type="ECO:0000256" key="3">
    <source>
        <dbReference type="ARBA" id="ARBA00022989"/>
    </source>
</evidence>
<dbReference type="Proteomes" id="UP000185639">
    <property type="component" value="Unassembled WGS sequence"/>
</dbReference>
<dbReference type="GO" id="GO:0016020">
    <property type="term" value="C:membrane"/>
    <property type="evidence" value="ECO:0007669"/>
    <property type="project" value="UniProtKB-SubCell"/>
</dbReference>
<dbReference type="STRING" id="484498.SAMN05421686_101398"/>
<evidence type="ECO:0000256" key="1">
    <source>
        <dbReference type="ARBA" id="ARBA00004141"/>
    </source>
</evidence>
<dbReference type="AlphaFoldDB" id="A0A1N7J6A9"/>
<gene>
    <name evidence="6" type="ORF">SAMN05421686_101398</name>
</gene>
<feature type="transmembrane region" description="Helical" evidence="5">
    <location>
        <begin position="227"/>
        <end position="246"/>
    </location>
</feature>
<comment type="subcellular location">
    <subcellularLocation>
        <location evidence="1">Membrane</location>
        <topology evidence="1">Multi-pass membrane protein</topology>
    </subcellularLocation>
</comment>
<feature type="transmembrane region" description="Helical" evidence="5">
    <location>
        <begin position="63"/>
        <end position="85"/>
    </location>
</feature>
<protein>
    <submittedName>
        <fullName evidence="6">Bile acid:Na+ symporter, BASS family</fullName>
    </submittedName>
</protein>
<evidence type="ECO:0000256" key="4">
    <source>
        <dbReference type="ARBA" id="ARBA00023136"/>
    </source>
</evidence>
<dbReference type="OrthoDB" id="9806785at2"/>
<name>A0A1N7J6A9_9GAMM</name>
<feature type="transmembrane region" description="Helical" evidence="5">
    <location>
        <begin position="285"/>
        <end position="305"/>
    </location>
</feature>
<dbReference type="Gene3D" id="1.20.1530.20">
    <property type="match status" value="1"/>
</dbReference>
<dbReference type="EMBL" id="FTOH01000001">
    <property type="protein sequence ID" value="SIS44781.1"/>
    <property type="molecule type" value="Genomic_DNA"/>
</dbReference>
<organism evidence="6 7">
    <name type="scientific">Thalassolituus maritimus</name>
    <dbReference type="NCBI Taxonomy" id="484498"/>
    <lineage>
        <taxon>Bacteria</taxon>
        <taxon>Pseudomonadati</taxon>
        <taxon>Pseudomonadota</taxon>
        <taxon>Gammaproteobacteria</taxon>
        <taxon>Oceanospirillales</taxon>
        <taxon>Oceanospirillaceae</taxon>
        <taxon>Thalassolituus</taxon>
    </lineage>
</organism>
<feature type="transmembrane region" description="Helical" evidence="5">
    <location>
        <begin position="195"/>
        <end position="215"/>
    </location>
</feature>
<sequence>MLTAERAFPFLAVIVSLLAWQSPEPLLGLTGAIVPLLTIIMFSMGLTLRFSDFRRIWQKPQPVALGIILQFGLMPLIAWGLALLFALPAEVAVGLIIVGACAGGTASNVMTFLAKGDVALSVTMTTASTLWGVFLTPFLIAFYGRGYTEELTHSGIIDIDTVGMLLMIAKVVVLPVGAGILVNRWLPAIQKSVSQYLPALATGAILLIIAVIVASNADELAVLSHSLILAVVLHNLIGLLAGYGIARWNGNTEVEARTIALEVGMQNSGLGVALANSFFSPLTALPGALFSVWQNIAGAVLAAFWKWRTERQIRRALSKDDN</sequence>
<dbReference type="Pfam" id="PF01758">
    <property type="entry name" value="SBF"/>
    <property type="match status" value="1"/>
</dbReference>
<feature type="transmembrane region" description="Helical" evidence="5">
    <location>
        <begin position="163"/>
        <end position="183"/>
    </location>
</feature>
<dbReference type="InterPro" id="IPR038770">
    <property type="entry name" value="Na+/solute_symporter_sf"/>
</dbReference>
<reference evidence="7" key="1">
    <citation type="submission" date="2017-01" db="EMBL/GenBank/DDBJ databases">
        <authorList>
            <person name="Varghese N."/>
            <person name="Submissions S."/>
        </authorList>
    </citation>
    <scope>NUCLEOTIDE SEQUENCE [LARGE SCALE GENOMIC DNA]</scope>
    <source>
        <strain evidence="7">DSM 24913</strain>
    </source>
</reference>
<evidence type="ECO:0000313" key="6">
    <source>
        <dbReference type="EMBL" id="SIS44781.1"/>
    </source>
</evidence>
<proteinExistence type="predicted"/>
<evidence type="ECO:0000313" key="7">
    <source>
        <dbReference type="Proteomes" id="UP000185639"/>
    </source>
</evidence>
<accession>A0A1N7J6A9</accession>
<feature type="transmembrane region" description="Helical" evidence="5">
    <location>
        <begin position="91"/>
        <end position="113"/>
    </location>
</feature>
<keyword evidence="7" id="KW-1185">Reference proteome</keyword>
<keyword evidence="3 5" id="KW-1133">Transmembrane helix</keyword>
<feature type="transmembrane region" description="Helical" evidence="5">
    <location>
        <begin position="120"/>
        <end position="143"/>
    </location>
</feature>
<evidence type="ECO:0000256" key="2">
    <source>
        <dbReference type="ARBA" id="ARBA00022692"/>
    </source>
</evidence>
<keyword evidence="2 5" id="KW-0812">Transmembrane</keyword>
<dbReference type="PANTHER" id="PTHR10361">
    <property type="entry name" value="SODIUM-BILE ACID COTRANSPORTER"/>
    <property type="match status" value="1"/>
</dbReference>
<evidence type="ECO:0000256" key="5">
    <source>
        <dbReference type="SAM" id="Phobius"/>
    </source>
</evidence>
<dbReference type="InterPro" id="IPR004710">
    <property type="entry name" value="Bilac:Na_transpt"/>
</dbReference>
<dbReference type="InterPro" id="IPR002657">
    <property type="entry name" value="BilAc:Na_symport/Acr3"/>
</dbReference>
<dbReference type="PANTHER" id="PTHR10361:SF28">
    <property type="entry name" value="P3 PROTEIN-RELATED"/>
    <property type="match status" value="1"/>
</dbReference>
<dbReference type="RefSeq" id="WP_076513944.1">
    <property type="nucleotide sequence ID" value="NZ_FTOH01000001.1"/>
</dbReference>